<dbReference type="Proteomes" id="UP001230504">
    <property type="component" value="Unassembled WGS sequence"/>
</dbReference>
<dbReference type="InterPro" id="IPR051609">
    <property type="entry name" value="NmrA/Isoflavone_reductase-like"/>
</dbReference>
<organism evidence="3 4">
    <name type="scientific">Colletotrichum navitas</name>
    <dbReference type="NCBI Taxonomy" id="681940"/>
    <lineage>
        <taxon>Eukaryota</taxon>
        <taxon>Fungi</taxon>
        <taxon>Dikarya</taxon>
        <taxon>Ascomycota</taxon>
        <taxon>Pezizomycotina</taxon>
        <taxon>Sordariomycetes</taxon>
        <taxon>Hypocreomycetidae</taxon>
        <taxon>Glomerellales</taxon>
        <taxon>Glomerellaceae</taxon>
        <taxon>Colletotrichum</taxon>
        <taxon>Colletotrichum graminicola species complex</taxon>
    </lineage>
</organism>
<evidence type="ECO:0000313" key="3">
    <source>
        <dbReference type="EMBL" id="KAK1597024.1"/>
    </source>
</evidence>
<evidence type="ECO:0000256" key="1">
    <source>
        <dbReference type="ARBA" id="ARBA00022857"/>
    </source>
</evidence>
<proteinExistence type="predicted"/>
<reference evidence="3" key="1">
    <citation type="submission" date="2021-06" db="EMBL/GenBank/DDBJ databases">
        <title>Comparative genomics, transcriptomics and evolutionary studies reveal genomic signatures of adaptation to plant cell wall in hemibiotrophic fungi.</title>
        <authorList>
            <consortium name="DOE Joint Genome Institute"/>
            <person name="Baroncelli R."/>
            <person name="Diaz J.F."/>
            <person name="Benocci T."/>
            <person name="Peng M."/>
            <person name="Battaglia E."/>
            <person name="Haridas S."/>
            <person name="Andreopoulos W."/>
            <person name="Labutti K."/>
            <person name="Pangilinan J."/>
            <person name="Floch G.L."/>
            <person name="Makela M.R."/>
            <person name="Henrissat B."/>
            <person name="Grigoriev I.V."/>
            <person name="Crouch J.A."/>
            <person name="De Vries R.P."/>
            <person name="Sukno S.A."/>
            <person name="Thon M.R."/>
        </authorList>
    </citation>
    <scope>NUCLEOTIDE SEQUENCE</scope>
    <source>
        <strain evidence="3">CBS 125086</strain>
    </source>
</reference>
<accession>A0AAD8Q7C7</accession>
<dbReference type="GO" id="GO:0016491">
    <property type="term" value="F:oxidoreductase activity"/>
    <property type="evidence" value="ECO:0007669"/>
    <property type="project" value="UniProtKB-KW"/>
</dbReference>
<keyword evidence="4" id="KW-1185">Reference proteome</keyword>
<protein>
    <submittedName>
        <fullName evidence="3">Uncharacterized protein</fullName>
    </submittedName>
</protein>
<evidence type="ECO:0000256" key="2">
    <source>
        <dbReference type="ARBA" id="ARBA00023002"/>
    </source>
</evidence>
<dbReference type="PANTHER" id="PTHR47706:SF7">
    <property type="entry name" value="CIPA-LIKE, PUTATIVE (AFU_ORTHOLOGUE AFUA_1G01630)-RELATED"/>
    <property type="match status" value="1"/>
</dbReference>
<keyword evidence="1" id="KW-0521">NADP</keyword>
<dbReference type="GeneID" id="85447523"/>
<evidence type="ECO:0000313" key="4">
    <source>
        <dbReference type="Proteomes" id="UP001230504"/>
    </source>
</evidence>
<comment type="caution">
    <text evidence="3">The sequence shown here is derived from an EMBL/GenBank/DDBJ whole genome shotgun (WGS) entry which is preliminary data.</text>
</comment>
<sequence>MSCGFWYEHSLAGCSDRFGLDIRNKSITFLDGGNIKVKSSTWVQCGRGLAAFLSFKRLSDDEKDAPFAVQSYSNDVFYISSFLISRHEMFESIKRVTGMVDFDWDVK</sequence>
<dbReference type="EMBL" id="JAHLJV010000009">
    <property type="protein sequence ID" value="KAK1597024.1"/>
    <property type="molecule type" value="Genomic_DNA"/>
</dbReference>
<dbReference type="RefSeq" id="XP_060417838.1">
    <property type="nucleotide sequence ID" value="XM_060563283.1"/>
</dbReference>
<keyword evidence="2" id="KW-0560">Oxidoreductase</keyword>
<gene>
    <name evidence="3" type="ORF">LY79DRAFT_666797</name>
</gene>
<name>A0AAD8Q7C7_9PEZI</name>
<dbReference type="AlphaFoldDB" id="A0AAD8Q7C7"/>
<dbReference type="PANTHER" id="PTHR47706">
    <property type="entry name" value="NMRA-LIKE FAMILY PROTEIN"/>
    <property type="match status" value="1"/>
</dbReference>